<sequence length="111" mass="12780">MSLIMQSISIQIQPEFLADFDRTAFLTQVRAVGRAPEIDEFSEKGKTYLTYTFFTEFPKKLWQDLQAALYSHVEYAKTISPISIAAYEDETLPQGYLILHHFDPAEKVSQI</sequence>
<proteinExistence type="predicted"/>
<dbReference type="EMBL" id="BMYZ01000001">
    <property type="protein sequence ID" value="GGY67266.1"/>
    <property type="molecule type" value="Genomic_DNA"/>
</dbReference>
<evidence type="ECO:0000313" key="2">
    <source>
        <dbReference type="Proteomes" id="UP000619761"/>
    </source>
</evidence>
<organism evidence="1 2">
    <name type="scientific">Cellvibrio zantedeschiae</name>
    <dbReference type="NCBI Taxonomy" id="1237077"/>
    <lineage>
        <taxon>Bacteria</taxon>
        <taxon>Pseudomonadati</taxon>
        <taxon>Pseudomonadota</taxon>
        <taxon>Gammaproteobacteria</taxon>
        <taxon>Cellvibrionales</taxon>
        <taxon>Cellvibrionaceae</taxon>
        <taxon>Cellvibrio</taxon>
    </lineage>
</organism>
<accession>A0ABQ3AU37</accession>
<keyword evidence="2" id="KW-1185">Reference proteome</keyword>
<evidence type="ECO:0000313" key="1">
    <source>
        <dbReference type="EMBL" id="GGY67266.1"/>
    </source>
</evidence>
<name>A0ABQ3AU37_9GAMM</name>
<reference evidence="2" key="1">
    <citation type="journal article" date="2019" name="Int. J. Syst. Evol. Microbiol.">
        <title>The Global Catalogue of Microorganisms (GCM) 10K type strain sequencing project: providing services to taxonomists for standard genome sequencing and annotation.</title>
        <authorList>
            <consortium name="The Broad Institute Genomics Platform"/>
            <consortium name="The Broad Institute Genome Sequencing Center for Infectious Disease"/>
            <person name="Wu L."/>
            <person name="Ma J."/>
        </authorList>
    </citation>
    <scope>NUCLEOTIDE SEQUENCE [LARGE SCALE GENOMIC DNA]</scope>
    <source>
        <strain evidence="2">KCTC 32239</strain>
    </source>
</reference>
<comment type="caution">
    <text evidence="1">The sequence shown here is derived from an EMBL/GenBank/DDBJ whole genome shotgun (WGS) entry which is preliminary data.</text>
</comment>
<gene>
    <name evidence="1" type="ORF">GCM10011613_09220</name>
</gene>
<protein>
    <submittedName>
        <fullName evidence="1">Uncharacterized protein</fullName>
    </submittedName>
</protein>
<dbReference type="Proteomes" id="UP000619761">
    <property type="component" value="Unassembled WGS sequence"/>
</dbReference>